<dbReference type="Gene3D" id="3.30.420.10">
    <property type="entry name" value="Ribonuclease H-like superfamily/Ribonuclease H"/>
    <property type="match status" value="1"/>
</dbReference>
<dbReference type="PANTHER" id="PTHR33166">
    <property type="entry name" value="GAG_P30 DOMAIN-CONTAINING PROTEIN"/>
    <property type="match status" value="1"/>
</dbReference>
<comment type="caution">
    <text evidence="9">The sequence shown here is derived from an EMBL/GenBank/DDBJ whole genome shotgun (WGS) entry which is preliminary data.</text>
</comment>
<evidence type="ECO:0000256" key="6">
    <source>
        <dbReference type="SAM" id="MobiDB-lite"/>
    </source>
</evidence>
<dbReference type="InterPro" id="IPR012337">
    <property type="entry name" value="RNaseH-like_sf"/>
</dbReference>
<dbReference type="Gene3D" id="3.30.70.270">
    <property type="match status" value="1"/>
</dbReference>
<reference evidence="9" key="1">
    <citation type="submission" date="2023-06" db="EMBL/GenBank/DDBJ databases">
        <title>Reference genome for the Northern bat (Eptesicus nilssonii), a most northern bat species.</title>
        <authorList>
            <person name="Laine V.N."/>
            <person name="Pulliainen A.T."/>
            <person name="Lilley T.M."/>
        </authorList>
    </citation>
    <scope>NUCLEOTIDE SEQUENCE</scope>
    <source>
        <strain evidence="9">BLF_Eptnil</strain>
        <tissue evidence="9">Kidney</tissue>
    </source>
</reference>
<feature type="domain" description="Core shell protein Gag P30" evidence="7">
    <location>
        <begin position="2"/>
        <end position="141"/>
    </location>
</feature>
<dbReference type="GO" id="GO:0019068">
    <property type="term" value="P:virion assembly"/>
    <property type="evidence" value="ECO:0007669"/>
    <property type="project" value="InterPro"/>
</dbReference>
<dbReference type="Gene3D" id="1.10.340.70">
    <property type="match status" value="1"/>
</dbReference>
<dbReference type="InterPro" id="IPR043128">
    <property type="entry name" value="Rev_trsase/Diguanyl_cyclase"/>
</dbReference>
<evidence type="ECO:0000256" key="3">
    <source>
        <dbReference type="ARBA" id="ARBA00022722"/>
    </source>
</evidence>
<dbReference type="InterPro" id="IPR043502">
    <property type="entry name" value="DNA/RNA_pol_sf"/>
</dbReference>
<evidence type="ECO:0000256" key="2">
    <source>
        <dbReference type="ARBA" id="ARBA00022695"/>
    </source>
</evidence>
<keyword evidence="3" id="KW-0540">Nuclease</keyword>
<dbReference type="EMBL" id="JAULJE010000008">
    <property type="protein sequence ID" value="KAK1339872.1"/>
    <property type="molecule type" value="Genomic_DNA"/>
</dbReference>
<dbReference type="InterPro" id="IPR050462">
    <property type="entry name" value="Retroviral_Gag-Pol_poly"/>
</dbReference>
<dbReference type="Pfam" id="PF02093">
    <property type="entry name" value="Gag_p30"/>
    <property type="match status" value="1"/>
</dbReference>
<evidence type="ECO:0000256" key="4">
    <source>
        <dbReference type="ARBA" id="ARBA00022759"/>
    </source>
</evidence>
<dbReference type="SUPFAM" id="SSF47943">
    <property type="entry name" value="Retrovirus capsid protein, N-terminal core domain"/>
    <property type="match status" value="1"/>
</dbReference>
<keyword evidence="1" id="KW-0808">Transferase</keyword>
<feature type="region of interest" description="Disordered" evidence="6">
    <location>
        <begin position="524"/>
        <end position="544"/>
    </location>
</feature>
<dbReference type="Pfam" id="PF18697">
    <property type="entry name" value="MLVIN_C"/>
    <property type="match status" value="1"/>
</dbReference>
<keyword evidence="5" id="KW-0378">Hydrolase</keyword>
<dbReference type="GO" id="GO:0016779">
    <property type="term" value="F:nucleotidyltransferase activity"/>
    <property type="evidence" value="ECO:0007669"/>
    <property type="project" value="UniProtKB-KW"/>
</dbReference>
<keyword evidence="10" id="KW-1185">Reference proteome</keyword>
<dbReference type="AlphaFoldDB" id="A0AA40LQ65"/>
<protein>
    <recommendedName>
        <fullName evidence="11">RNase H type-1 domain-containing protein</fullName>
    </recommendedName>
</protein>
<dbReference type="Gene3D" id="1.10.375.10">
    <property type="entry name" value="Human Immunodeficiency Virus Type 1 Capsid Protein"/>
    <property type="match status" value="1"/>
</dbReference>
<dbReference type="GO" id="GO:0004519">
    <property type="term" value="F:endonuclease activity"/>
    <property type="evidence" value="ECO:0007669"/>
    <property type="project" value="UniProtKB-KW"/>
</dbReference>
<dbReference type="SUPFAM" id="SSF53098">
    <property type="entry name" value="Ribonuclease H-like"/>
    <property type="match status" value="1"/>
</dbReference>
<dbReference type="InterPro" id="IPR003036">
    <property type="entry name" value="Gag_P30"/>
</dbReference>
<evidence type="ECO:0000259" key="7">
    <source>
        <dbReference type="Pfam" id="PF02093"/>
    </source>
</evidence>
<dbReference type="InterPro" id="IPR040643">
    <property type="entry name" value="MLVIN_C"/>
</dbReference>
<feature type="region of interest" description="Disordered" evidence="6">
    <location>
        <begin position="477"/>
        <end position="501"/>
    </location>
</feature>
<dbReference type="GO" id="GO:0003676">
    <property type="term" value="F:nucleic acid binding"/>
    <property type="evidence" value="ECO:0007669"/>
    <property type="project" value="InterPro"/>
</dbReference>
<evidence type="ECO:0000256" key="1">
    <source>
        <dbReference type="ARBA" id="ARBA00022679"/>
    </source>
</evidence>
<evidence type="ECO:0008006" key="11">
    <source>
        <dbReference type="Google" id="ProtNLM"/>
    </source>
</evidence>
<organism evidence="9 10">
    <name type="scientific">Cnephaeus nilssonii</name>
    <name type="common">Northern bat</name>
    <name type="synonym">Eptesicus nilssonii</name>
    <dbReference type="NCBI Taxonomy" id="3371016"/>
    <lineage>
        <taxon>Eukaryota</taxon>
        <taxon>Metazoa</taxon>
        <taxon>Chordata</taxon>
        <taxon>Craniata</taxon>
        <taxon>Vertebrata</taxon>
        <taxon>Euteleostomi</taxon>
        <taxon>Mammalia</taxon>
        <taxon>Eutheria</taxon>
        <taxon>Laurasiatheria</taxon>
        <taxon>Chiroptera</taxon>
        <taxon>Yangochiroptera</taxon>
        <taxon>Vespertilionidae</taxon>
        <taxon>Cnephaeus</taxon>
    </lineage>
</organism>
<keyword evidence="4" id="KW-0255">Endonuclease</keyword>
<feature type="domain" description="Murine leukemia virus integrase C-terminal" evidence="8">
    <location>
        <begin position="397"/>
        <end position="451"/>
    </location>
</feature>
<proteinExistence type="predicted"/>
<dbReference type="InterPro" id="IPR008919">
    <property type="entry name" value="Retrov_capsid_N"/>
</dbReference>
<evidence type="ECO:0000313" key="10">
    <source>
        <dbReference type="Proteomes" id="UP001177744"/>
    </source>
</evidence>
<dbReference type="GO" id="GO:0016787">
    <property type="term" value="F:hydrolase activity"/>
    <property type="evidence" value="ECO:0007669"/>
    <property type="project" value="UniProtKB-KW"/>
</dbReference>
<dbReference type="InterPro" id="IPR036397">
    <property type="entry name" value="RNaseH_sf"/>
</dbReference>
<dbReference type="Gene3D" id="2.30.30.850">
    <property type="match status" value="1"/>
</dbReference>
<keyword evidence="2" id="KW-0548">Nucleotidyltransferase</keyword>
<accession>A0AA40LQ65</accession>
<dbReference type="Proteomes" id="UP001177744">
    <property type="component" value="Unassembled WGS sequence"/>
</dbReference>
<name>A0AA40LQ65_CNENI</name>
<evidence type="ECO:0000259" key="8">
    <source>
        <dbReference type="Pfam" id="PF18697"/>
    </source>
</evidence>
<evidence type="ECO:0000256" key="5">
    <source>
        <dbReference type="ARBA" id="ARBA00022801"/>
    </source>
</evidence>
<dbReference type="SUPFAM" id="SSF56672">
    <property type="entry name" value="DNA/RNA polymerases"/>
    <property type="match status" value="1"/>
</dbReference>
<dbReference type="GO" id="GO:0006259">
    <property type="term" value="P:DNA metabolic process"/>
    <property type="evidence" value="ECO:0007669"/>
    <property type="project" value="UniProtKB-ARBA"/>
</dbReference>
<gene>
    <name evidence="9" type="ORF">QTO34_018430</name>
</gene>
<sequence>MVDLLETIFQTQKPSWVDCKQLLFTFFNTEEHMRVMTEAQKWLQTQAPAGISDTDRWVREAFTDAEPDWNPNSEDGRARLERFRLAFLQGVRAGAKKPTNMAKISEVFQKPDESPAAFYEKLCEAYQIYTPFNPEALENHTMEKVQKLEGLAGKNATELLEIANKVFINRDNLAKPLYEALKGEEKAPINWGPEQEKAFISLKAKLNEASALGLPDVTRDFNLFVHENSGEEKESKNQNEILKLLEAVWEPKEIAVIHCKGHQKGKDSVSEGNQCADATAKLAAKEQVVLAWIMLAPELPEPPKYTPQEEEWVQQEGGKRTKEGWWILPDHRVYVPEQLAHKVVLQQHELTNLGKTALEALLGRYYLIACLPSLCASVSQCCLLCAQNNAKQGTAVHPYKPGDQVWVKDWKKEPLLPTWKGPYPVILTSPTALKVAGLNTWIHHSRVKAAHQPSDAQPEWKVTSDQKHPLRITLKKTSDLADQPAPRNLETLEPPSRLPMLPRADGVVRNACIVTMAMTQVSRPAPSHLSLGHAVGPKVKSPPT</sequence>
<evidence type="ECO:0000313" key="9">
    <source>
        <dbReference type="EMBL" id="KAK1339872.1"/>
    </source>
</evidence>